<evidence type="ECO:0000313" key="7">
    <source>
        <dbReference type="Proteomes" id="UP000785783"/>
    </source>
</evidence>
<feature type="domain" description="Ribosome maturation factor RimP C-terminal" evidence="5">
    <location>
        <begin position="109"/>
        <end position="185"/>
    </location>
</feature>
<dbReference type="PANTHER" id="PTHR33867:SF1">
    <property type="entry name" value="RIBOSOME MATURATION FACTOR RIMP"/>
    <property type="match status" value="1"/>
</dbReference>
<dbReference type="PANTHER" id="PTHR33867">
    <property type="entry name" value="RIBOSOME MATURATION FACTOR RIMP"/>
    <property type="match status" value="1"/>
</dbReference>
<feature type="domain" description="Ribosome maturation factor RimP N-terminal" evidence="4">
    <location>
        <begin position="33"/>
        <end position="105"/>
    </location>
</feature>
<dbReference type="Pfam" id="PF17384">
    <property type="entry name" value="DUF150_C"/>
    <property type="match status" value="1"/>
</dbReference>
<evidence type="ECO:0000259" key="4">
    <source>
        <dbReference type="Pfam" id="PF02576"/>
    </source>
</evidence>
<dbReference type="InterPro" id="IPR003728">
    <property type="entry name" value="Ribosome_maturation_RimP"/>
</dbReference>
<evidence type="ECO:0000313" key="6">
    <source>
        <dbReference type="EMBL" id="MBL6761693.1"/>
    </source>
</evidence>
<comment type="subcellular location">
    <subcellularLocation>
        <location evidence="3">Cytoplasm</location>
    </subcellularLocation>
</comment>
<gene>
    <name evidence="3" type="primary">rimP</name>
    <name evidence="6" type="ORF">ISQ19_03240</name>
</gene>
<evidence type="ECO:0000259" key="5">
    <source>
        <dbReference type="Pfam" id="PF17384"/>
    </source>
</evidence>
<comment type="function">
    <text evidence="3">Required for maturation of 30S ribosomal subunits.</text>
</comment>
<dbReference type="GO" id="GO:0006412">
    <property type="term" value="P:translation"/>
    <property type="evidence" value="ECO:0007669"/>
    <property type="project" value="TreeGrafter"/>
</dbReference>
<proteinExistence type="inferred from homology"/>
<sequence length="200" mass="21449">MDAETISDVHTARTDMATAHLLAPGPARPFLELVQPLVEGLGFQLLRIRMTGDDGKMVLQVMAENDSFGLTIDECEAISHAVSDVLDVENPIAGAYALEVSSPGVARPLTRAVDFDRWSGYEAKLAVKQAVDGQRRFRGIIEGFDEGSDAANGGEARLQVVLEGFSEPQVLGFSLDNIAEARLVPDEAELKASLRAAKGK</sequence>
<keyword evidence="2 3" id="KW-0690">Ribosome biogenesis</keyword>
<dbReference type="Gene3D" id="3.30.300.70">
    <property type="entry name" value="RimP-like superfamily, N-terminal"/>
    <property type="match status" value="1"/>
</dbReference>
<comment type="similarity">
    <text evidence="3">Belongs to the RimP family.</text>
</comment>
<keyword evidence="1 3" id="KW-0963">Cytoplasm</keyword>
<name>A0A937HK46_9PROT</name>
<comment type="caution">
    <text evidence="6">The sequence shown here is derived from an EMBL/GenBank/DDBJ whole genome shotgun (WGS) entry which is preliminary data.</text>
</comment>
<dbReference type="AlphaFoldDB" id="A0A937HK46"/>
<dbReference type="InterPro" id="IPR028998">
    <property type="entry name" value="RimP_C"/>
</dbReference>
<dbReference type="Pfam" id="PF02576">
    <property type="entry name" value="RimP_N"/>
    <property type="match status" value="1"/>
</dbReference>
<protein>
    <recommendedName>
        <fullName evidence="3">Ribosome maturation factor RimP</fullName>
    </recommendedName>
</protein>
<dbReference type="GO" id="GO:0005829">
    <property type="term" value="C:cytosol"/>
    <property type="evidence" value="ECO:0007669"/>
    <property type="project" value="TreeGrafter"/>
</dbReference>
<dbReference type="InterPro" id="IPR035956">
    <property type="entry name" value="RimP_N_sf"/>
</dbReference>
<dbReference type="HAMAP" id="MF_01077">
    <property type="entry name" value="RimP"/>
    <property type="match status" value="1"/>
</dbReference>
<evidence type="ECO:0000256" key="3">
    <source>
        <dbReference type="HAMAP-Rule" id="MF_01077"/>
    </source>
</evidence>
<dbReference type="CDD" id="cd01734">
    <property type="entry name" value="YlxS_C"/>
    <property type="match status" value="1"/>
</dbReference>
<organism evidence="6 7">
    <name type="scientific">PS1 clade bacterium</name>
    <dbReference type="NCBI Taxonomy" id="2175152"/>
    <lineage>
        <taxon>Bacteria</taxon>
        <taxon>Pseudomonadati</taxon>
        <taxon>Pseudomonadota</taxon>
        <taxon>Alphaproteobacteria</taxon>
        <taxon>PS1 clade</taxon>
    </lineage>
</organism>
<evidence type="ECO:0000256" key="2">
    <source>
        <dbReference type="ARBA" id="ARBA00022517"/>
    </source>
</evidence>
<dbReference type="InterPro" id="IPR028989">
    <property type="entry name" value="RimP_N"/>
</dbReference>
<dbReference type="SUPFAM" id="SSF75420">
    <property type="entry name" value="YhbC-like, N-terminal domain"/>
    <property type="match status" value="1"/>
</dbReference>
<dbReference type="EMBL" id="JADHOK010000028">
    <property type="protein sequence ID" value="MBL6761693.1"/>
    <property type="molecule type" value="Genomic_DNA"/>
</dbReference>
<dbReference type="GO" id="GO:0000028">
    <property type="term" value="P:ribosomal small subunit assembly"/>
    <property type="evidence" value="ECO:0007669"/>
    <property type="project" value="TreeGrafter"/>
</dbReference>
<dbReference type="Proteomes" id="UP000785783">
    <property type="component" value="Unassembled WGS sequence"/>
</dbReference>
<reference evidence="6" key="1">
    <citation type="submission" date="2020-10" db="EMBL/GenBank/DDBJ databases">
        <title>Microbiome of the Black Sea water column analyzed by genome centric metagenomics.</title>
        <authorList>
            <person name="Cabello-Yeves P.J."/>
            <person name="Callieri C."/>
            <person name="Picazo A."/>
            <person name="Mehrshad M."/>
            <person name="Haro-Moreno J.M."/>
            <person name="Roda-Garcia J."/>
            <person name="Dzembekova N."/>
            <person name="Slabakova V."/>
            <person name="Slabakova N."/>
            <person name="Moncheva S."/>
            <person name="Rodriguez-Valera F."/>
        </authorList>
    </citation>
    <scope>NUCLEOTIDE SEQUENCE</scope>
    <source>
        <strain evidence="6">BS307-5m-G5</strain>
    </source>
</reference>
<dbReference type="SUPFAM" id="SSF74942">
    <property type="entry name" value="YhbC-like, C-terminal domain"/>
    <property type="match status" value="1"/>
</dbReference>
<evidence type="ECO:0000256" key="1">
    <source>
        <dbReference type="ARBA" id="ARBA00022490"/>
    </source>
</evidence>
<dbReference type="InterPro" id="IPR036847">
    <property type="entry name" value="RimP_C_sf"/>
</dbReference>
<accession>A0A937HK46</accession>